<comment type="catalytic activity">
    <reaction evidence="9 10">
        <text>L-arginyl-[protein] + NAD(+) = N(omega)-(ADP-D-ribosyl)-L-arginyl-[protein] + nicotinamide + H(+)</text>
        <dbReference type="Rhea" id="RHEA:19149"/>
        <dbReference type="Rhea" id="RHEA-COMP:10532"/>
        <dbReference type="Rhea" id="RHEA-COMP:15087"/>
        <dbReference type="ChEBI" id="CHEBI:15378"/>
        <dbReference type="ChEBI" id="CHEBI:17154"/>
        <dbReference type="ChEBI" id="CHEBI:29965"/>
        <dbReference type="ChEBI" id="CHEBI:57540"/>
        <dbReference type="ChEBI" id="CHEBI:142554"/>
        <dbReference type="EC" id="2.4.2.31"/>
    </reaction>
</comment>
<keyword evidence="3 10" id="KW-0808">Transferase</keyword>
<evidence type="ECO:0000256" key="8">
    <source>
        <dbReference type="ARBA" id="ARBA00023157"/>
    </source>
</evidence>
<evidence type="ECO:0000256" key="2">
    <source>
        <dbReference type="ARBA" id="ARBA00022676"/>
    </source>
</evidence>
<dbReference type="PANTHER" id="PTHR10339">
    <property type="entry name" value="ADP-RIBOSYLTRANSFERASE"/>
    <property type="match status" value="1"/>
</dbReference>
<dbReference type="InterPro" id="IPR050999">
    <property type="entry name" value="ADP-ribosyltransferase_ARG"/>
</dbReference>
<dbReference type="SUPFAM" id="SSF56399">
    <property type="entry name" value="ADP-ribosylation"/>
    <property type="match status" value="1"/>
</dbReference>
<dbReference type="GO" id="GO:0016779">
    <property type="term" value="F:nucleotidyltransferase activity"/>
    <property type="evidence" value="ECO:0007669"/>
    <property type="project" value="UniProtKB-KW"/>
</dbReference>
<evidence type="ECO:0000256" key="6">
    <source>
        <dbReference type="ARBA" id="ARBA00022857"/>
    </source>
</evidence>
<dbReference type="AlphaFoldDB" id="A0A3B1K283"/>
<dbReference type="InParanoid" id="A0A3B1K283"/>
<reference evidence="11" key="3">
    <citation type="submission" date="2025-08" db="UniProtKB">
        <authorList>
            <consortium name="Ensembl"/>
        </authorList>
    </citation>
    <scope>IDENTIFICATION</scope>
</reference>
<evidence type="ECO:0000256" key="5">
    <source>
        <dbReference type="ARBA" id="ARBA00022729"/>
    </source>
</evidence>
<name>A0A3B1K283_ASTMX</name>
<evidence type="ECO:0000256" key="1">
    <source>
        <dbReference type="ARBA" id="ARBA00009558"/>
    </source>
</evidence>
<keyword evidence="4" id="KW-0548">Nucleotidyltransferase</keyword>
<dbReference type="Proteomes" id="UP000018467">
    <property type="component" value="Unassembled WGS sequence"/>
</dbReference>
<dbReference type="GO" id="GO:0106274">
    <property type="term" value="F:NAD+-protein-arginine ADP-ribosyltransferase activity"/>
    <property type="evidence" value="ECO:0007669"/>
    <property type="project" value="UniProtKB-EC"/>
</dbReference>
<reference evidence="12" key="1">
    <citation type="submission" date="2013-03" db="EMBL/GenBank/DDBJ databases">
        <authorList>
            <person name="Jeffery W."/>
            <person name="Warren W."/>
            <person name="Wilson R.K."/>
        </authorList>
    </citation>
    <scope>NUCLEOTIDE SEQUENCE</scope>
    <source>
        <strain evidence="12">female</strain>
    </source>
</reference>
<dbReference type="Gene3D" id="3.90.176.10">
    <property type="entry name" value="Toxin ADP-ribosyltransferase, Chain A, domain 1"/>
    <property type="match status" value="1"/>
</dbReference>
<dbReference type="GeneTree" id="ENSGT01030000234601"/>
<reference evidence="12" key="2">
    <citation type="journal article" date="2014" name="Nat. Commun.">
        <title>The cavefish genome reveals candidate genes for eye loss.</title>
        <authorList>
            <person name="McGaugh S.E."/>
            <person name="Gross J.B."/>
            <person name="Aken B."/>
            <person name="Blin M."/>
            <person name="Borowsky R."/>
            <person name="Chalopin D."/>
            <person name="Hinaux H."/>
            <person name="Jeffery W.R."/>
            <person name="Keene A."/>
            <person name="Ma L."/>
            <person name="Minx P."/>
            <person name="Murphy D."/>
            <person name="O'Quin K.E."/>
            <person name="Retaux S."/>
            <person name="Rohner N."/>
            <person name="Searle S.M."/>
            <person name="Stahl B.A."/>
            <person name="Tabin C."/>
            <person name="Volff J.N."/>
            <person name="Yoshizawa M."/>
            <person name="Warren W.C."/>
        </authorList>
    </citation>
    <scope>NUCLEOTIDE SEQUENCE [LARGE SCALE GENOMIC DNA]</scope>
    <source>
        <strain evidence="12">female</strain>
    </source>
</reference>
<dbReference type="PANTHER" id="PTHR10339:SF27">
    <property type="entry name" value="NAD(P)(+)--ARGININE ADP-RIBOSYLTRANSFERASE"/>
    <property type="match status" value="1"/>
</dbReference>
<proteinExistence type="inferred from homology"/>
<dbReference type="GO" id="GO:0003950">
    <property type="term" value="F:NAD+ poly-ADP-ribosyltransferase activity"/>
    <property type="evidence" value="ECO:0007669"/>
    <property type="project" value="TreeGrafter"/>
</dbReference>
<evidence type="ECO:0000256" key="9">
    <source>
        <dbReference type="ARBA" id="ARBA00047597"/>
    </source>
</evidence>
<keyword evidence="2 10" id="KW-0328">Glycosyltransferase</keyword>
<accession>A0A3B1K283</accession>
<comment type="similarity">
    <text evidence="1 10">Belongs to the Arg-specific ADP-ribosyltransferase family.</text>
</comment>
<keyword evidence="5" id="KW-0732">Signal</keyword>
<reference evidence="11" key="4">
    <citation type="submission" date="2025-09" db="UniProtKB">
        <authorList>
            <consortium name="Ensembl"/>
        </authorList>
    </citation>
    <scope>IDENTIFICATION</scope>
</reference>
<keyword evidence="7 10" id="KW-0520">NAD</keyword>
<dbReference type="PRINTS" id="PR00970">
    <property type="entry name" value="RIBTRNSFRASE"/>
</dbReference>
<evidence type="ECO:0000313" key="12">
    <source>
        <dbReference type="Proteomes" id="UP000018467"/>
    </source>
</evidence>
<evidence type="ECO:0000256" key="10">
    <source>
        <dbReference type="RuleBase" id="RU361228"/>
    </source>
</evidence>
<dbReference type="FunCoup" id="A0A3B1K283">
    <property type="interactions" value="1148"/>
</dbReference>
<protein>
    <recommendedName>
        <fullName evidence="10">NAD(P)(+)--arginine ADP-ribosyltransferase</fullName>
        <ecNumber evidence="10">2.4.2.31</ecNumber>
    </recommendedName>
    <alternativeName>
        <fullName evidence="10">Mono(ADP-ribosyl)transferase</fullName>
    </alternativeName>
</protein>
<evidence type="ECO:0000313" key="11">
    <source>
        <dbReference type="Ensembl" id="ENSAMXP00000047739.1"/>
    </source>
</evidence>
<keyword evidence="12" id="KW-1185">Reference proteome</keyword>
<dbReference type="EC" id="2.4.2.31" evidence="10"/>
<evidence type="ECO:0000256" key="7">
    <source>
        <dbReference type="ARBA" id="ARBA00023027"/>
    </source>
</evidence>
<dbReference type="Ensembl" id="ENSAMXT00000052622.1">
    <property type="protein sequence ID" value="ENSAMXP00000047739.1"/>
    <property type="gene ID" value="ENSAMXG00000033608.1"/>
</dbReference>
<dbReference type="PROSITE" id="PS51996">
    <property type="entry name" value="TR_MART"/>
    <property type="match status" value="1"/>
</dbReference>
<dbReference type="InterPro" id="IPR000768">
    <property type="entry name" value="ART"/>
</dbReference>
<evidence type="ECO:0000256" key="4">
    <source>
        <dbReference type="ARBA" id="ARBA00022695"/>
    </source>
</evidence>
<evidence type="ECO:0000256" key="3">
    <source>
        <dbReference type="ARBA" id="ARBA00022679"/>
    </source>
</evidence>
<keyword evidence="6 10" id="KW-0521">NADP</keyword>
<keyword evidence="8" id="KW-1015">Disulfide bond</keyword>
<dbReference type="Pfam" id="PF01129">
    <property type="entry name" value="ART"/>
    <property type="match status" value="1"/>
</dbReference>
<sequence>FLSGHFESLINVGDVFQNVFPLDMAENSVDDAFEGCREAMNELVESKYTKHEKKHTPGFKNAWNVSLSEAKNGQLEKNQAAAIYMYTQEPNCRVDCTYREFNKATRDGKQAYESGRFQFYTLFFYLTDAIQQLKLNHPNCVTVYRRTNVTFQKDVYNHRIRFGAFTSTSRLKNLTDFGEESCFEVHTCYGADIEEYSAFPSESEVLIPPYEVFHVTAIENNSWYIHSIYIDSNLCILQIIWSNLPVKHIFMNFVLIIKTFVLLYIDKVLGNMGKIIYHDMEFFK</sequence>
<dbReference type="FunFam" id="3.90.176.10:FF:000001">
    <property type="entry name" value="NAD(P)(+)--arginine ADP-ribosyltransferase"/>
    <property type="match status" value="1"/>
</dbReference>
<organism evidence="11 12">
    <name type="scientific">Astyanax mexicanus</name>
    <name type="common">Blind cave fish</name>
    <name type="synonym">Astyanax fasciatus mexicanus</name>
    <dbReference type="NCBI Taxonomy" id="7994"/>
    <lineage>
        <taxon>Eukaryota</taxon>
        <taxon>Metazoa</taxon>
        <taxon>Chordata</taxon>
        <taxon>Craniata</taxon>
        <taxon>Vertebrata</taxon>
        <taxon>Euteleostomi</taxon>
        <taxon>Actinopterygii</taxon>
        <taxon>Neopterygii</taxon>
        <taxon>Teleostei</taxon>
        <taxon>Ostariophysi</taxon>
        <taxon>Characiformes</taxon>
        <taxon>Characoidei</taxon>
        <taxon>Acestrorhamphidae</taxon>
        <taxon>Acestrorhamphinae</taxon>
        <taxon>Astyanax</taxon>
    </lineage>
</organism>